<protein>
    <recommendedName>
        <fullName evidence="13">Aspartokinase</fullName>
        <ecNumber evidence="13">2.7.2.4</ecNumber>
    </recommendedName>
</protein>
<reference evidence="16 17" key="1">
    <citation type="submission" date="2016-10" db="EMBL/GenBank/DDBJ databases">
        <authorList>
            <person name="de Groot N.N."/>
        </authorList>
    </citation>
    <scope>NUCLEOTIDE SEQUENCE [LARGE SCALE GENOMIC DNA]</scope>
    <source>
        <strain evidence="16 17">DSM 23310</strain>
    </source>
</reference>
<comment type="function">
    <text evidence="1">Catalyzes the phosphorylation of the beta-carboxyl group of aspartic acid with ATP to yield 4-phospho-L-aspartate, which is involved in the branched biosynthetic pathway leading to the biosynthesis of amino acids threonine, isoleucine and methionine.</text>
</comment>
<dbReference type="Pfam" id="PF00696">
    <property type="entry name" value="AA_kinase"/>
    <property type="match status" value="1"/>
</dbReference>
<keyword evidence="9" id="KW-0067">ATP-binding</keyword>
<dbReference type="EC" id="2.7.2.4" evidence="13"/>
<comment type="pathway">
    <text evidence="4 14">Amino-acid biosynthesis; L-threonine biosynthesis; L-threonine from L-aspartate: step 1/5.</text>
</comment>
<keyword evidence="8 13" id="KW-0418">Kinase</keyword>
<dbReference type="GO" id="GO:0005829">
    <property type="term" value="C:cytosol"/>
    <property type="evidence" value="ECO:0007669"/>
    <property type="project" value="TreeGrafter"/>
</dbReference>
<evidence type="ECO:0000256" key="10">
    <source>
        <dbReference type="ARBA" id="ARBA00022915"/>
    </source>
</evidence>
<evidence type="ECO:0000259" key="15">
    <source>
        <dbReference type="Pfam" id="PF00696"/>
    </source>
</evidence>
<dbReference type="InterPro" id="IPR001341">
    <property type="entry name" value="Asp_kinase"/>
</dbReference>
<organism evidence="16 17">
    <name type="scientific">Tepidimicrobium xylanilyticum</name>
    <dbReference type="NCBI Taxonomy" id="1123352"/>
    <lineage>
        <taxon>Bacteria</taxon>
        <taxon>Bacillati</taxon>
        <taxon>Bacillota</taxon>
        <taxon>Tissierellia</taxon>
        <taxon>Tissierellales</taxon>
        <taxon>Tepidimicrobiaceae</taxon>
        <taxon>Tepidimicrobium</taxon>
    </lineage>
</organism>
<evidence type="ECO:0000256" key="11">
    <source>
        <dbReference type="ARBA" id="ARBA00023154"/>
    </source>
</evidence>
<evidence type="ECO:0000256" key="6">
    <source>
        <dbReference type="ARBA" id="ARBA00022679"/>
    </source>
</evidence>
<dbReference type="AlphaFoldDB" id="A0A1H3APP0"/>
<evidence type="ECO:0000256" key="4">
    <source>
        <dbReference type="ARBA" id="ARBA00005139"/>
    </source>
</evidence>
<dbReference type="UniPathway" id="UPA00050">
    <property type="reaction ID" value="UER00461"/>
</dbReference>
<evidence type="ECO:0000256" key="12">
    <source>
        <dbReference type="ARBA" id="ARBA00047872"/>
    </source>
</evidence>
<evidence type="ECO:0000256" key="3">
    <source>
        <dbReference type="ARBA" id="ARBA00004986"/>
    </source>
</evidence>
<dbReference type="OrthoDB" id="9799110at2"/>
<dbReference type="PANTHER" id="PTHR21499:SF3">
    <property type="entry name" value="ASPARTOKINASE"/>
    <property type="match status" value="1"/>
</dbReference>
<keyword evidence="17" id="KW-1185">Reference proteome</keyword>
<dbReference type="Proteomes" id="UP000198828">
    <property type="component" value="Unassembled WGS sequence"/>
</dbReference>
<evidence type="ECO:0000313" key="16">
    <source>
        <dbReference type="EMBL" id="SDX31672.1"/>
    </source>
</evidence>
<comment type="catalytic activity">
    <reaction evidence="12 13">
        <text>L-aspartate + ATP = 4-phospho-L-aspartate + ADP</text>
        <dbReference type="Rhea" id="RHEA:23776"/>
        <dbReference type="ChEBI" id="CHEBI:29991"/>
        <dbReference type="ChEBI" id="CHEBI:30616"/>
        <dbReference type="ChEBI" id="CHEBI:57535"/>
        <dbReference type="ChEBI" id="CHEBI:456216"/>
        <dbReference type="EC" id="2.7.2.4"/>
    </reaction>
</comment>
<evidence type="ECO:0000256" key="13">
    <source>
        <dbReference type="RuleBase" id="RU003448"/>
    </source>
</evidence>
<comment type="pathway">
    <text evidence="2 14">Amino-acid biosynthesis; L-lysine biosynthesis via DAP pathway; (S)-tetrahydrodipicolinate from L-aspartate: step 1/4.</text>
</comment>
<dbReference type="EMBL" id="FNNG01000009">
    <property type="protein sequence ID" value="SDX31672.1"/>
    <property type="molecule type" value="Genomic_DNA"/>
</dbReference>
<dbReference type="SUPFAM" id="SSF53633">
    <property type="entry name" value="Carbamate kinase-like"/>
    <property type="match status" value="1"/>
</dbReference>
<evidence type="ECO:0000256" key="9">
    <source>
        <dbReference type="ARBA" id="ARBA00022840"/>
    </source>
</evidence>
<dbReference type="GO" id="GO:0009090">
    <property type="term" value="P:homoserine biosynthetic process"/>
    <property type="evidence" value="ECO:0007669"/>
    <property type="project" value="TreeGrafter"/>
</dbReference>
<dbReference type="RefSeq" id="WP_093753468.1">
    <property type="nucleotide sequence ID" value="NZ_FNNG01000009.1"/>
</dbReference>
<evidence type="ECO:0000256" key="8">
    <source>
        <dbReference type="ARBA" id="ARBA00022777"/>
    </source>
</evidence>
<evidence type="ECO:0000256" key="7">
    <source>
        <dbReference type="ARBA" id="ARBA00022741"/>
    </source>
</evidence>
<keyword evidence="14" id="KW-0028">Amino-acid biosynthesis</keyword>
<evidence type="ECO:0000256" key="5">
    <source>
        <dbReference type="ARBA" id="ARBA00010122"/>
    </source>
</evidence>
<keyword evidence="11" id="KW-0457">Lysine biosynthesis</keyword>
<evidence type="ECO:0000256" key="2">
    <source>
        <dbReference type="ARBA" id="ARBA00004766"/>
    </source>
</evidence>
<dbReference type="GO" id="GO:0005524">
    <property type="term" value="F:ATP binding"/>
    <property type="evidence" value="ECO:0007669"/>
    <property type="project" value="UniProtKB-KW"/>
</dbReference>
<dbReference type="GO" id="GO:0019877">
    <property type="term" value="P:diaminopimelate biosynthetic process"/>
    <property type="evidence" value="ECO:0007669"/>
    <property type="project" value="UniProtKB-KW"/>
</dbReference>
<sequence>MDTIVLKFGGTSFKNLNHNPDILYHISNYIKKGLKPVVVVSAIGRQGDPYATDTLIQQLEEINPKIKPKIKDLIMSCGETISTSIIAHLLESNNIPSEPLMGFQAGIVTDEKFNSAEIISINTSTIKKHMDRGKVVVVAGFQGITKNNEITTLGRGGSDITAIALGGYLNAKRVDIFTNVPGVAFIDPIMVPKTKYINNISYRNMYILSSKGVKVIHPKAVELAERFNIPVRITSTYLNVPGTLISNEDGGEKIIGIAVNSLDDKSIFTILYDDEFSKNLFKRLNIFIAENNGNILEITYHNGEVALVVSNENAYNFANNLYSHLIK</sequence>
<evidence type="ECO:0000256" key="1">
    <source>
        <dbReference type="ARBA" id="ARBA00003121"/>
    </source>
</evidence>
<dbReference type="UniPathway" id="UPA00034">
    <property type="reaction ID" value="UER00015"/>
</dbReference>
<dbReference type="Gene3D" id="3.40.1160.10">
    <property type="entry name" value="Acetylglutamate kinase-like"/>
    <property type="match status" value="1"/>
</dbReference>
<dbReference type="PANTHER" id="PTHR21499">
    <property type="entry name" value="ASPARTATE KINASE"/>
    <property type="match status" value="1"/>
</dbReference>
<dbReference type="GO" id="GO:0009088">
    <property type="term" value="P:threonine biosynthetic process"/>
    <property type="evidence" value="ECO:0007669"/>
    <property type="project" value="UniProtKB-UniPathway"/>
</dbReference>
<feature type="domain" description="Aspartate/glutamate/uridylate kinase" evidence="15">
    <location>
        <begin position="3"/>
        <end position="235"/>
    </location>
</feature>
<dbReference type="GO" id="GO:0004072">
    <property type="term" value="F:aspartate kinase activity"/>
    <property type="evidence" value="ECO:0007669"/>
    <property type="project" value="UniProtKB-EC"/>
</dbReference>
<name>A0A1H3APP0_9FIRM</name>
<dbReference type="UniPathway" id="UPA00051">
    <property type="reaction ID" value="UER00462"/>
</dbReference>
<keyword evidence="6 13" id="KW-0808">Transferase</keyword>
<evidence type="ECO:0000256" key="14">
    <source>
        <dbReference type="RuleBase" id="RU004249"/>
    </source>
</evidence>
<keyword evidence="7" id="KW-0547">Nucleotide-binding</keyword>
<dbReference type="InterPro" id="IPR001048">
    <property type="entry name" value="Asp/Glu/Uridylate_kinase"/>
</dbReference>
<proteinExistence type="inferred from homology"/>
<dbReference type="InterPro" id="IPR036393">
    <property type="entry name" value="AceGlu_kinase-like_sf"/>
</dbReference>
<gene>
    <name evidence="16" type="ORF">SAMN05660923_02099</name>
</gene>
<accession>A0A1H3APP0</accession>
<evidence type="ECO:0000313" key="17">
    <source>
        <dbReference type="Proteomes" id="UP000198828"/>
    </source>
</evidence>
<comment type="pathway">
    <text evidence="3 14">Amino-acid biosynthesis; L-methionine biosynthesis via de novo pathway; L-homoserine from L-aspartate: step 1/3.</text>
</comment>
<keyword evidence="10" id="KW-0220">Diaminopimelate biosynthesis</keyword>
<comment type="similarity">
    <text evidence="5 13">Belongs to the aspartokinase family.</text>
</comment>
<dbReference type="GO" id="GO:0009089">
    <property type="term" value="P:lysine biosynthetic process via diaminopimelate"/>
    <property type="evidence" value="ECO:0007669"/>
    <property type="project" value="UniProtKB-UniPathway"/>
</dbReference>
<dbReference type="NCBIfam" id="TIGR00657">
    <property type="entry name" value="asp_kinases"/>
    <property type="match status" value="1"/>
</dbReference>